<organism evidence="1 2">
    <name type="scientific">Trifolium pratense</name>
    <name type="common">Red clover</name>
    <dbReference type="NCBI Taxonomy" id="57577"/>
    <lineage>
        <taxon>Eukaryota</taxon>
        <taxon>Viridiplantae</taxon>
        <taxon>Streptophyta</taxon>
        <taxon>Embryophyta</taxon>
        <taxon>Tracheophyta</taxon>
        <taxon>Spermatophyta</taxon>
        <taxon>Magnoliopsida</taxon>
        <taxon>eudicotyledons</taxon>
        <taxon>Gunneridae</taxon>
        <taxon>Pentapetalae</taxon>
        <taxon>rosids</taxon>
        <taxon>fabids</taxon>
        <taxon>Fabales</taxon>
        <taxon>Fabaceae</taxon>
        <taxon>Papilionoideae</taxon>
        <taxon>50 kb inversion clade</taxon>
        <taxon>NPAAA clade</taxon>
        <taxon>Hologalegina</taxon>
        <taxon>IRL clade</taxon>
        <taxon>Trifolieae</taxon>
        <taxon>Trifolium</taxon>
    </lineage>
</organism>
<protein>
    <submittedName>
        <fullName evidence="1">Uncharacterized protein</fullName>
    </submittedName>
</protein>
<evidence type="ECO:0000313" key="1">
    <source>
        <dbReference type="EMBL" id="CAJ2667681.1"/>
    </source>
</evidence>
<proteinExistence type="predicted"/>
<comment type="caution">
    <text evidence="1">The sequence shown here is derived from an EMBL/GenBank/DDBJ whole genome shotgun (WGS) entry which is preliminary data.</text>
</comment>
<accession>A0ACB0LH28</accession>
<keyword evidence="2" id="KW-1185">Reference proteome</keyword>
<reference evidence="1" key="1">
    <citation type="submission" date="2023-10" db="EMBL/GenBank/DDBJ databases">
        <authorList>
            <person name="Rodriguez Cubillos JULIANA M."/>
            <person name="De Vega J."/>
        </authorList>
    </citation>
    <scope>NUCLEOTIDE SEQUENCE</scope>
</reference>
<gene>
    <name evidence="1" type="ORF">MILVUS5_LOCUS32239</name>
</gene>
<sequence>MRFFSTFDCCYYCQCCMVFKDLCFEIMVEDTFGCRMVGNKELIVEDTFVVEAYTFWPAAVAFMYLYLFLLPWNHF</sequence>
<name>A0ACB0LH28_TRIPR</name>
<evidence type="ECO:0000313" key="2">
    <source>
        <dbReference type="Proteomes" id="UP001177021"/>
    </source>
</evidence>
<dbReference type="Proteomes" id="UP001177021">
    <property type="component" value="Unassembled WGS sequence"/>
</dbReference>
<dbReference type="EMBL" id="CASHSV030000513">
    <property type="protein sequence ID" value="CAJ2667681.1"/>
    <property type="molecule type" value="Genomic_DNA"/>
</dbReference>